<accession>A0A0D7W1N9</accession>
<dbReference type="Pfam" id="PF04892">
    <property type="entry name" value="VanZ"/>
    <property type="match status" value="1"/>
</dbReference>
<dbReference type="EMBL" id="JTDV01000008">
    <property type="protein sequence ID" value="KJD32623.1"/>
    <property type="molecule type" value="Genomic_DNA"/>
</dbReference>
<evidence type="ECO:0000259" key="2">
    <source>
        <dbReference type="Pfam" id="PF04892"/>
    </source>
</evidence>
<comment type="caution">
    <text evidence="3">The sequence shown here is derived from an EMBL/GenBank/DDBJ whole genome shotgun (WGS) entry which is preliminary data.</text>
</comment>
<protein>
    <recommendedName>
        <fullName evidence="2">VanZ-like domain-containing protein</fullName>
    </recommendedName>
</protein>
<evidence type="ECO:0000313" key="4">
    <source>
        <dbReference type="Proteomes" id="UP000032361"/>
    </source>
</evidence>
<dbReference type="Proteomes" id="UP000032361">
    <property type="component" value="Unassembled WGS sequence"/>
</dbReference>
<dbReference type="STRING" id="1382798.PK35_09550"/>
<keyword evidence="4" id="KW-1185">Reference proteome</keyword>
<evidence type="ECO:0000313" key="3">
    <source>
        <dbReference type="EMBL" id="KJD32623.1"/>
    </source>
</evidence>
<dbReference type="PANTHER" id="PTHR28008:SF1">
    <property type="entry name" value="DOMAIN PROTEIN, PUTATIVE (AFU_ORTHOLOGUE AFUA_3G10980)-RELATED"/>
    <property type="match status" value="1"/>
</dbReference>
<keyword evidence="1" id="KW-0812">Transmembrane</keyword>
<reference evidence="3 4" key="1">
    <citation type="journal article" date="2015" name="Antonie Van Leeuwenhoek">
        <title>Tamlana nanhaiensis sp. nov., isolated from surface seawater collected from the South China Sea.</title>
        <authorList>
            <person name="Liu X."/>
            <person name="Lai Q."/>
            <person name="Du Y."/>
            <person name="Li G."/>
            <person name="Sun F."/>
            <person name="Shao Z."/>
        </authorList>
    </citation>
    <scope>NUCLEOTIDE SEQUENCE [LARGE SCALE GENOMIC DNA]</scope>
    <source>
        <strain evidence="3 4">FHC16</strain>
    </source>
</reference>
<dbReference type="PATRIC" id="fig|1382798.3.peg.3262"/>
<dbReference type="AlphaFoldDB" id="A0A0D7W1N9"/>
<feature type="transmembrane region" description="Helical" evidence="1">
    <location>
        <begin position="40"/>
        <end position="58"/>
    </location>
</feature>
<feature type="transmembrane region" description="Helical" evidence="1">
    <location>
        <begin position="12"/>
        <end position="33"/>
    </location>
</feature>
<keyword evidence="1" id="KW-0472">Membrane</keyword>
<proteinExistence type="predicted"/>
<name>A0A0D7W1N9_9FLAO</name>
<feature type="transmembrane region" description="Helical" evidence="1">
    <location>
        <begin position="70"/>
        <end position="90"/>
    </location>
</feature>
<organism evidence="3 4">
    <name type="scientific">Neotamlana nanhaiensis</name>
    <dbReference type="NCBI Taxonomy" id="1382798"/>
    <lineage>
        <taxon>Bacteria</taxon>
        <taxon>Pseudomonadati</taxon>
        <taxon>Bacteroidota</taxon>
        <taxon>Flavobacteriia</taxon>
        <taxon>Flavobacteriales</taxon>
        <taxon>Flavobacteriaceae</taxon>
        <taxon>Neotamlana</taxon>
    </lineage>
</organism>
<dbReference type="PANTHER" id="PTHR28008">
    <property type="entry name" value="DOMAIN PROTEIN, PUTATIVE (AFU_ORTHOLOGUE AFUA_3G10980)-RELATED"/>
    <property type="match status" value="1"/>
</dbReference>
<dbReference type="NCBIfam" id="NF037970">
    <property type="entry name" value="vanZ_1"/>
    <property type="match status" value="1"/>
</dbReference>
<keyword evidence="1" id="KW-1133">Transmembrane helix</keyword>
<sequence>MPEVDISFADKIFHFVTYALLMGLWYFSLVYTLKFSPKKGMLYAFIIAFVFGMIIEVLQDTLTTTRSLDVFDVVANTFGALLATLVLSFYNKLRVKNK</sequence>
<dbReference type="InterPro" id="IPR006976">
    <property type="entry name" value="VanZ-like"/>
</dbReference>
<feature type="domain" description="VanZ-like" evidence="2">
    <location>
        <begin position="9"/>
        <end position="89"/>
    </location>
</feature>
<gene>
    <name evidence="3" type="ORF">PK35_09550</name>
</gene>
<evidence type="ECO:0000256" key="1">
    <source>
        <dbReference type="SAM" id="Phobius"/>
    </source>
</evidence>